<keyword evidence="6 8" id="KW-1133">Transmembrane helix</keyword>
<dbReference type="GO" id="GO:0055085">
    <property type="term" value="P:transmembrane transport"/>
    <property type="evidence" value="ECO:0007669"/>
    <property type="project" value="InterPro"/>
</dbReference>
<evidence type="ECO:0000256" key="8">
    <source>
        <dbReference type="SAM" id="Phobius"/>
    </source>
</evidence>
<evidence type="ECO:0000256" key="2">
    <source>
        <dbReference type="ARBA" id="ARBA00007069"/>
    </source>
</evidence>
<feature type="transmembrane region" description="Helical" evidence="8">
    <location>
        <begin position="189"/>
        <end position="215"/>
    </location>
</feature>
<evidence type="ECO:0000256" key="6">
    <source>
        <dbReference type="ARBA" id="ARBA00022989"/>
    </source>
</evidence>
<comment type="similarity">
    <text evidence="2">Belongs to the binding-protein-dependent transport system permease family. CysTW subfamily.</text>
</comment>
<dbReference type="GO" id="GO:0005886">
    <property type="term" value="C:plasma membrane"/>
    <property type="evidence" value="ECO:0007669"/>
    <property type="project" value="UniProtKB-SubCell"/>
</dbReference>
<proteinExistence type="inferred from homology"/>
<dbReference type="SUPFAM" id="SSF161098">
    <property type="entry name" value="MetI-like"/>
    <property type="match status" value="1"/>
</dbReference>
<comment type="subcellular location">
    <subcellularLocation>
        <location evidence="1">Cell membrane</location>
        <topology evidence="1">Multi-pass membrane protein</topology>
    </subcellularLocation>
</comment>
<reference evidence="10" key="1">
    <citation type="submission" date="2018-05" db="EMBL/GenBank/DDBJ databases">
        <authorList>
            <person name="Lanie J.A."/>
            <person name="Ng W.-L."/>
            <person name="Kazmierczak K.M."/>
            <person name="Andrzejewski T.M."/>
            <person name="Davidsen T.M."/>
            <person name="Wayne K.J."/>
            <person name="Tettelin H."/>
            <person name="Glass J.I."/>
            <person name="Rusch D."/>
            <person name="Podicherti R."/>
            <person name="Tsui H.-C.T."/>
            <person name="Winkler M.E."/>
        </authorList>
    </citation>
    <scope>NUCLEOTIDE SEQUENCE</scope>
</reference>
<evidence type="ECO:0000256" key="5">
    <source>
        <dbReference type="ARBA" id="ARBA00022692"/>
    </source>
</evidence>
<evidence type="ECO:0000313" key="10">
    <source>
        <dbReference type="EMBL" id="SVA80747.1"/>
    </source>
</evidence>
<accession>A0A381YW81</accession>
<feature type="transmembrane region" description="Helical" evidence="8">
    <location>
        <begin position="89"/>
        <end position="112"/>
    </location>
</feature>
<keyword evidence="3" id="KW-0813">Transport</keyword>
<dbReference type="Gene3D" id="1.10.3720.10">
    <property type="entry name" value="MetI-like"/>
    <property type="match status" value="1"/>
</dbReference>
<feature type="transmembrane region" description="Helical" evidence="8">
    <location>
        <begin position="143"/>
        <end position="162"/>
    </location>
</feature>
<evidence type="ECO:0000256" key="7">
    <source>
        <dbReference type="ARBA" id="ARBA00023136"/>
    </source>
</evidence>
<dbReference type="CDD" id="cd06261">
    <property type="entry name" value="TM_PBP2"/>
    <property type="match status" value="1"/>
</dbReference>
<feature type="domain" description="ABC transmembrane type-1" evidence="9">
    <location>
        <begin position="54"/>
        <end position="262"/>
    </location>
</feature>
<dbReference type="AlphaFoldDB" id="A0A381YW81"/>
<dbReference type="PROSITE" id="PS50928">
    <property type="entry name" value="ABC_TM1"/>
    <property type="match status" value="1"/>
</dbReference>
<keyword evidence="4" id="KW-1003">Cell membrane</keyword>
<gene>
    <name evidence="10" type="ORF">METZ01_LOCUS133601</name>
</gene>
<protein>
    <recommendedName>
        <fullName evidence="9">ABC transmembrane type-1 domain-containing protein</fullName>
    </recommendedName>
</protein>
<keyword evidence="5 8" id="KW-0812">Transmembrane</keyword>
<dbReference type="PANTHER" id="PTHR42929:SF1">
    <property type="entry name" value="INNER MEMBRANE ABC TRANSPORTER PERMEASE PROTEIN YDCU-RELATED"/>
    <property type="match status" value="1"/>
</dbReference>
<evidence type="ECO:0000256" key="1">
    <source>
        <dbReference type="ARBA" id="ARBA00004651"/>
    </source>
</evidence>
<evidence type="ECO:0000256" key="3">
    <source>
        <dbReference type="ARBA" id="ARBA00022448"/>
    </source>
</evidence>
<dbReference type="PANTHER" id="PTHR42929">
    <property type="entry name" value="INNER MEMBRANE ABC TRANSPORTER PERMEASE PROTEIN YDCU-RELATED-RELATED"/>
    <property type="match status" value="1"/>
</dbReference>
<organism evidence="10">
    <name type="scientific">marine metagenome</name>
    <dbReference type="NCBI Taxonomy" id="408172"/>
    <lineage>
        <taxon>unclassified sequences</taxon>
        <taxon>metagenomes</taxon>
        <taxon>ecological metagenomes</taxon>
    </lineage>
</organism>
<feature type="transmembrane region" description="Helical" evidence="8">
    <location>
        <begin position="49"/>
        <end position="77"/>
    </location>
</feature>
<dbReference type="Pfam" id="PF00528">
    <property type="entry name" value="BPD_transp_1"/>
    <property type="match status" value="1"/>
</dbReference>
<evidence type="ECO:0000256" key="4">
    <source>
        <dbReference type="ARBA" id="ARBA00022475"/>
    </source>
</evidence>
<feature type="transmembrane region" description="Helical" evidence="8">
    <location>
        <begin position="241"/>
        <end position="261"/>
    </location>
</feature>
<name>A0A381YW81_9ZZZZ</name>
<dbReference type="EMBL" id="UINC01019107">
    <property type="protein sequence ID" value="SVA80747.1"/>
    <property type="molecule type" value="Genomic_DNA"/>
</dbReference>
<keyword evidence="7 8" id="KW-0472">Membrane</keyword>
<dbReference type="InterPro" id="IPR000515">
    <property type="entry name" value="MetI-like"/>
</dbReference>
<dbReference type="InterPro" id="IPR035906">
    <property type="entry name" value="MetI-like_sf"/>
</dbReference>
<sequence>MIGPLLVMAVVSLMESNVYGGVHFKFSLSGYRQILFDTNFFDEIEFNPAYVIIIGRSFILAISATILSLIIGFPAAYFISRQSNKVKNILIFLVTIPFWTNLLIRTFAWIIILGKGGVIESSFNFLGLLDDEGSLNLMYTNSAILIGLVYSYLPLMVLPIYASMEKMDMRLLEAATDLYSSRIELIRKIILPLSMPGIIGGSILVFVPCLGAFIAPDLLGGGKKLLLGSLIQFQFSYARNWPFGAAVAMFLLSLVILVLFFNAHINKRHREYETHG</sequence>
<evidence type="ECO:0000259" key="9">
    <source>
        <dbReference type="PROSITE" id="PS50928"/>
    </source>
</evidence>